<dbReference type="GO" id="GO:0016020">
    <property type="term" value="C:membrane"/>
    <property type="evidence" value="ECO:0007669"/>
    <property type="project" value="UniProtKB-SubCell"/>
</dbReference>
<evidence type="ECO:0000256" key="6">
    <source>
        <dbReference type="SAM" id="Phobius"/>
    </source>
</evidence>
<dbReference type="InterPro" id="IPR023353">
    <property type="entry name" value="LemA-like_dom_sf"/>
</dbReference>
<evidence type="ECO:0000313" key="7">
    <source>
        <dbReference type="EMBL" id="GLJ95540.1"/>
    </source>
</evidence>
<comment type="similarity">
    <text evidence="2">Belongs to the LemA family.</text>
</comment>
<keyword evidence="5 6" id="KW-0472">Membrane</keyword>
<evidence type="ECO:0000256" key="2">
    <source>
        <dbReference type="ARBA" id="ARBA00008854"/>
    </source>
</evidence>
<dbReference type="InterPro" id="IPR007156">
    <property type="entry name" value="MamQ_LemA"/>
</dbReference>
<keyword evidence="4 6" id="KW-1133">Transmembrane helix</keyword>
<evidence type="ECO:0000256" key="3">
    <source>
        <dbReference type="ARBA" id="ARBA00022692"/>
    </source>
</evidence>
<evidence type="ECO:0000256" key="1">
    <source>
        <dbReference type="ARBA" id="ARBA00004167"/>
    </source>
</evidence>
<evidence type="ECO:0000256" key="4">
    <source>
        <dbReference type="ARBA" id="ARBA00022989"/>
    </source>
</evidence>
<dbReference type="PANTHER" id="PTHR34478">
    <property type="entry name" value="PROTEIN LEMA"/>
    <property type="match status" value="1"/>
</dbReference>
<dbReference type="AlphaFoldDB" id="A0A9W6HLM4"/>
<name>A0A9W6HLM4_9MICO</name>
<reference evidence="7" key="2">
    <citation type="submission" date="2023-01" db="EMBL/GenBank/DDBJ databases">
        <authorList>
            <person name="Sun Q."/>
            <person name="Evtushenko L."/>
        </authorList>
    </citation>
    <scope>NUCLEOTIDE SEQUENCE</scope>
    <source>
        <strain evidence="7">VKM Ac-1940</strain>
    </source>
</reference>
<sequence length="190" mass="21144">MDMAWLIPVLIVVALVVIVGVYLWATYNSLVALNVRVDEAWSDITVQLKRRADLLPNLIETVKGYAAHEKAVFENVTRARAETIGASSPAEAGVAEGHMQQALKSLFAVAEAYPQLQASQNFLQLQQSVVDTEDKIQASRRFYNGGVRELNTKIKVFPNNLFARNLGFHEREFFEVTGGVAIAEPPRIQF</sequence>
<dbReference type="Pfam" id="PF04011">
    <property type="entry name" value="LemA"/>
    <property type="match status" value="1"/>
</dbReference>
<keyword evidence="3 6" id="KW-0812">Transmembrane</keyword>
<dbReference type="Proteomes" id="UP001142291">
    <property type="component" value="Unassembled WGS sequence"/>
</dbReference>
<comment type="caution">
    <text evidence="7">The sequence shown here is derived from an EMBL/GenBank/DDBJ whole genome shotgun (WGS) entry which is preliminary data.</text>
</comment>
<proteinExistence type="inferred from homology"/>
<dbReference type="EMBL" id="BSER01000009">
    <property type="protein sequence ID" value="GLJ95540.1"/>
    <property type="molecule type" value="Genomic_DNA"/>
</dbReference>
<accession>A0A9W6HLM4</accession>
<keyword evidence="8" id="KW-1185">Reference proteome</keyword>
<gene>
    <name evidence="7" type="ORF">GCM10017591_16030</name>
</gene>
<reference evidence="7" key="1">
    <citation type="journal article" date="2014" name="Int. J. Syst. Evol. Microbiol.">
        <title>Complete genome sequence of Corynebacterium casei LMG S-19264T (=DSM 44701T), isolated from a smear-ripened cheese.</title>
        <authorList>
            <consortium name="US DOE Joint Genome Institute (JGI-PGF)"/>
            <person name="Walter F."/>
            <person name="Albersmeier A."/>
            <person name="Kalinowski J."/>
            <person name="Ruckert C."/>
        </authorList>
    </citation>
    <scope>NUCLEOTIDE SEQUENCE</scope>
    <source>
        <strain evidence="7">VKM Ac-1940</strain>
    </source>
</reference>
<dbReference type="Gene3D" id="1.20.1440.20">
    <property type="entry name" value="LemA-like domain"/>
    <property type="match status" value="1"/>
</dbReference>
<evidence type="ECO:0000313" key="8">
    <source>
        <dbReference type="Proteomes" id="UP001142291"/>
    </source>
</evidence>
<protein>
    <submittedName>
        <fullName evidence="7">LemA family protein</fullName>
    </submittedName>
</protein>
<dbReference type="SUPFAM" id="SSF140478">
    <property type="entry name" value="LemA-like"/>
    <property type="match status" value="1"/>
</dbReference>
<evidence type="ECO:0000256" key="5">
    <source>
        <dbReference type="ARBA" id="ARBA00023136"/>
    </source>
</evidence>
<comment type="subcellular location">
    <subcellularLocation>
        <location evidence="1">Membrane</location>
        <topology evidence="1">Single-pass membrane protein</topology>
    </subcellularLocation>
</comment>
<feature type="transmembrane region" description="Helical" evidence="6">
    <location>
        <begin position="6"/>
        <end position="25"/>
    </location>
</feature>
<organism evidence="7 8">
    <name type="scientific">Microbacterium dextranolyticum</name>
    <dbReference type="NCBI Taxonomy" id="36806"/>
    <lineage>
        <taxon>Bacteria</taxon>
        <taxon>Bacillati</taxon>
        <taxon>Actinomycetota</taxon>
        <taxon>Actinomycetes</taxon>
        <taxon>Micrococcales</taxon>
        <taxon>Microbacteriaceae</taxon>
        <taxon>Microbacterium</taxon>
    </lineage>
</organism>
<dbReference type="PANTHER" id="PTHR34478:SF2">
    <property type="entry name" value="MEMBRANE PROTEIN"/>
    <property type="match status" value="1"/>
</dbReference>